<dbReference type="InterPro" id="IPR009906">
    <property type="entry name" value="D-Glu_cyclase"/>
</dbReference>
<dbReference type="InterPro" id="IPR038021">
    <property type="entry name" value="Putative_hydro-lyase"/>
</dbReference>
<dbReference type="FunFam" id="3.30.2040.10:FF:000001">
    <property type="entry name" value="D-glutamate cyclase, mitochondrial"/>
    <property type="match status" value="1"/>
</dbReference>
<evidence type="ECO:0000256" key="2">
    <source>
        <dbReference type="ARBA" id="ARBA00023239"/>
    </source>
</evidence>
<dbReference type="KEGG" id="pfy:PFICI_11379"/>
<dbReference type="SUPFAM" id="SSF160920">
    <property type="entry name" value="PSTPO5379-like"/>
    <property type="match status" value="1"/>
</dbReference>
<organism evidence="4 5">
    <name type="scientific">Pestalotiopsis fici (strain W106-1 / CGMCC3.15140)</name>
    <dbReference type="NCBI Taxonomy" id="1229662"/>
    <lineage>
        <taxon>Eukaryota</taxon>
        <taxon>Fungi</taxon>
        <taxon>Dikarya</taxon>
        <taxon>Ascomycota</taxon>
        <taxon>Pezizomycotina</taxon>
        <taxon>Sordariomycetes</taxon>
        <taxon>Xylariomycetidae</taxon>
        <taxon>Amphisphaeriales</taxon>
        <taxon>Sporocadaceae</taxon>
        <taxon>Pestalotiopsis</taxon>
    </lineage>
</organism>
<evidence type="ECO:0000256" key="1">
    <source>
        <dbReference type="ARBA" id="ARBA00007896"/>
    </source>
</evidence>
<accession>W3WUI1</accession>
<evidence type="ECO:0000313" key="4">
    <source>
        <dbReference type="EMBL" id="ETS77505.1"/>
    </source>
</evidence>
<evidence type="ECO:0000313" key="5">
    <source>
        <dbReference type="Proteomes" id="UP000030651"/>
    </source>
</evidence>
<dbReference type="Gene3D" id="3.40.1640.10">
    <property type="entry name" value="PSTPO5379-like"/>
    <property type="match status" value="1"/>
</dbReference>
<dbReference type="GO" id="GO:0047820">
    <property type="term" value="F:D-glutamate cyclase activity"/>
    <property type="evidence" value="ECO:0007669"/>
    <property type="project" value="TreeGrafter"/>
</dbReference>
<protein>
    <recommendedName>
        <fullName evidence="6">DUF1445 domain-containing protein</fullName>
    </recommendedName>
</protein>
<dbReference type="EMBL" id="KI912116">
    <property type="protein sequence ID" value="ETS77505.1"/>
    <property type="molecule type" value="Genomic_DNA"/>
</dbReference>
<dbReference type="eggNOG" id="ENOG502QV7A">
    <property type="taxonomic scope" value="Eukaryota"/>
</dbReference>
<evidence type="ECO:0008006" key="6">
    <source>
        <dbReference type="Google" id="ProtNLM"/>
    </source>
</evidence>
<dbReference type="GO" id="GO:0006536">
    <property type="term" value="P:glutamate metabolic process"/>
    <property type="evidence" value="ECO:0007669"/>
    <property type="project" value="TreeGrafter"/>
</dbReference>
<dbReference type="Proteomes" id="UP000030651">
    <property type="component" value="Unassembled WGS sequence"/>
</dbReference>
<comment type="similarity">
    <text evidence="1">Belongs to the D-glutamate cyclase family.</text>
</comment>
<dbReference type="OMA" id="NVPMYKT"/>
<proteinExistence type="inferred from homology"/>
<sequence length="319" mass="34253">MAAVACSSSSSSTRDQQKEITESASETLTSTISTGNEARLACRNKSLTTVTSGLAPGYLQANLIILPSRYASDFRLLCARNPVPCPLIAESSAPGAYDQLRSYIPGSAVAADLDLRHDAPRYMVYRDARVARSHVLDVAAEWTPDHVAFLVGCSYSFESALAAHALPPRHAVLGRNVAMYRTAVPLCPAGVFTGGTYVVSMRPYPLRDVDRVREITRAYNATHGEPLDWGWDTLARLGIASIDEVQWGDAPLAADGETPLGALFGSEDEVPVFWGCGVTPQEAVVKAGDKIQGTVMAHAPGHMLLLDSRDEDVVKSSYD</sequence>
<dbReference type="OrthoDB" id="10262538at2759"/>
<feature type="region of interest" description="Disordered" evidence="3">
    <location>
        <begin position="1"/>
        <end position="30"/>
    </location>
</feature>
<name>W3WUI1_PESFW</name>
<dbReference type="PANTHER" id="PTHR32022:SF10">
    <property type="entry name" value="D-GLUTAMATE CYCLASE, MITOCHONDRIAL"/>
    <property type="match status" value="1"/>
</dbReference>
<evidence type="ECO:0000256" key="3">
    <source>
        <dbReference type="SAM" id="MobiDB-lite"/>
    </source>
</evidence>
<dbReference type="Gene3D" id="3.30.2040.10">
    <property type="entry name" value="PSTPO5379-like domain"/>
    <property type="match status" value="1"/>
</dbReference>
<dbReference type="AlphaFoldDB" id="W3WUI1"/>
<dbReference type="Pfam" id="PF07286">
    <property type="entry name" value="D-Glu_cyclase"/>
    <property type="match status" value="1"/>
</dbReference>
<keyword evidence="2" id="KW-0456">Lyase</keyword>
<dbReference type="PANTHER" id="PTHR32022">
    <property type="entry name" value="D-GLUTAMATE CYCLASE, MITOCHONDRIAL"/>
    <property type="match status" value="1"/>
</dbReference>
<dbReference type="InParanoid" id="W3WUI1"/>
<gene>
    <name evidence="4" type="ORF">PFICI_11379</name>
</gene>
<keyword evidence="5" id="KW-1185">Reference proteome</keyword>
<dbReference type="RefSeq" id="XP_007838151.1">
    <property type="nucleotide sequence ID" value="XM_007839960.1"/>
</dbReference>
<reference evidence="5" key="1">
    <citation type="journal article" date="2015" name="BMC Genomics">
        <title>Genomic and transcriptomic analysis of the endophytic fungus Pestalotiopsis fici reveals its lifestyle and high potential for synthesis of natural products.</title>
        <authorList>
            <person name="Wang X."/>
            <person name="Zhang X."/>
            <person name="Liu L."/>
            <person name="Xiang M."/>
            <person name="Wang W."/>
            <person name="Sun X."/>
            <person name="Che Y."/>
            <person name="Guo L."/>
            <person name="Liu G."/>
            <person name="Guo L."/>
            <person name="Wang C."/>
            <person name="Yin W.B."/>
            <person name="Stadler M."/>
            <person name="Zhang X."/>
            <person name="Liu X."/>
        </authorList>
    </citation>
    <scope>NUCLEOTIDE SEQUENCE [LARGE SCALE GENOMIC DNA]</scope>
    <source>
        <strain evidence="5">W106-1 / CGMCC3.15140</strain>
    </source>
</reference>
<dbReference type="GeneID" id="19276392"/>
<dbReference type="HOGENOM" id="CLU_059759_1_0_1"/>